<dbReference type="PANTHER" id="PTHR43133">
    <property type="entry name" value="RNA POLYMERASE ECF-TYPE SIGMA FACTO"/>
    <property type="match status" value="1"/>
</dbReference>
<dbReference type="InterPro" id="IPR007627">
    <property type="entry name" value="RNA_pol_sigma70_r2"/>
</dbReference>
<comment type="similarity">
    <text evidence="1">Belongs to the sigma-70 factor family. ECF subfamily.</text>
</comment>
<gene>
    <name evidence="7" type="ORF">GPA27_17910</name>
</gene>
<name>A0ABX1NIV6_9RHOO</name>
<evidence type="ECO:0000256" key="4">
    <source>
        <dbReference type="ARBA" id="ARBA00023163"/>
    </source>
</evidence>
<evidence type="ECO:0000259" key="5">
    <source>
        <dbReference type="Pfam" id="PF04542"/>
    </source>
</evidence>
<dbReference type="PANTHER" id="PTHR43133:SF51">
    <property type="entry name" value="RNA POLYMERASE SIGMA FACTOR"/>
    <property type="match status" value="1"/>
</dbReference>
<sequence>MSISGEAAEDRVPVSDAALAHSIVIGEAGAFERLMRQHNRRLFRVARSILRDDAEAEDALQEGYIKAHRAMTGFRGDARLSTWLTRIIVNQALERRQRFHNESDAQVEGEAVIEIGVEGVPETPETLAMRNDLRRLIEHSIDDLPEAYRSVFVLRAVEGLSVEETATSLGISEANTKVRLLRARARLRESLGQRLGPLLENVFAFDGQRCDRIVSQVCARLGLPTVAVSGPGALLSPTTPRSSS</sequence>
<evidence type="ECO:0000256" key="2">
    <source>
        <dbReference type="ARBA" id="ARBA00023015"/>
    </source>
</evidence>
<dbReference type="Pfam" id="PF04542">
    <property type="entry name" value="Sigma70_r2"/>
    <property type="match status" value="1"/>
</dbReference>
<protein>
    <submittedName>
        <fullName evidence="7">RNA polymerase sigma factor</fullName>
    </submittedName>
</protein>
<keyword evidence="2" id="KW-0805">Transcription regulation</keyword>
<feature type="domain" description="RNA polymerase sigma-70 region 2" evidence="5">
    <location>
        <begin position="34"/>
        <end position="97"/>
    </location>
</feature>
<dbReference type="InterPro" id="IPR039425">
    <property type="entry name" value="RNA_pol_sigma-70-like"/>
</dbReference>
<feature type="domain" description="RNA polymerase sigma factor 70 region 4 type 2" evidence="6">
    <location>
        <begin position="135"/>
        <end position="187"/>
    </location>
</feature>
<keyword evidence="3" id="KW-0731">Sigma factor</keyword>
<dbReference type="SUPFAM" id="SSF88946">
    <property type="entry name" value="Sigma2 domain of RNA polymerase sigma factors"/>
    <property type="match status" value="1"/>
</dbReference>
<dbReference type="SUPFAM" id="SSF88659">
    <property type="entry name" value="Sigma3 and sigma4 domains of RNA polymerase sigma factors"/>
    <property type="match status" value="1"/>
</dbReference>
<keyword evidence="8" id="KW-1185">Reference proteome</keyword>
<dbReference type="Proteomes" id="UP000634522">
    <property type="component" value="Unassembled WGS sequence"/>
</dbReference>
<dbReference type="RefSeq" id="WP_169141865.1">
    <property type="nucleotide sequence ID" value="NZ_WTVS01000041.1"/>
</dbReference>
<organism evidence="7 8">
    <name type="scientific">Aromatoleum toluolicum</name>
    <dbReference type="NCBI Taxonomy" id="90060"/>
    <lineage>
        <taxon>Bacteria</taxon>
        <taxon>Pseudomonadati</taxon>
        <taxon>Pseudomonadota</taxon>
        <taxon>Betaproteobacteria</taxon>
        <taxon>Rhodocyclales</taxon>
        <taxon>Rhodocyclaceae</taxon>
        <taxon>Aromatoleum</taxon>
    </lineage>
</organism>
<dbReference type="CDD" id="cd06171">
    <property type="entry name" value="Sigma70_r4"/>
    <property type="match status" value="1"/>
</dbReference>
<evidence type="ECO:0000259" key="6">
    <source>
        <dbReference type="Pfam" id="PF08281"/>
    </source>
</evidence>
<dbReference type="NCBIfam" id="NF008888">
    <property type="entry name" value="PRK11922.1"/>
    <property type="match status" value="1"/>
</dbReference>
<proteinExistence type="inferred from homology"/>
<dbReference type="NCBIfam" id="TIGR02937">
    <property type="entry name" value="sigma70-ECF"/>
    <property type="match status" value="1"/>
</dbReference>
<dbReference type="InterPro" id="IPR013324">
    <property type="entry name" value="RNA_pol_sigma_r3/r4-like"/>
</dbReference>
<dbReference type="InterPro" id="IPR014284">
    <property type="entry name" value="RNA_pol_sigma-70_dom"/>
</dbReference>
<keyword evidence="4" id="KW-0804">Transcription</keyword>
<evidence type="ECO:0000313" key="7">
    <source>
        <dbReference type="EMBL" id="NMF99258.1"/>
    </source>
</evidence>
<dbReference type="Pfam" id="PF08281">
    <property type="entry name" value="Sigma70_r4_2"/>
    <property type="match status" value="1"/>
</dbReference>
<dbReference type="Gene3D" id="1.10.1740.10">
    <property type="match status" value="1"/>
</dbReference>
<dbReference type="InterPro" id="IPR013249">
    <property type="entry name" value="RNA_pol_sigma70_r4_t2"/>
</dbReference>
<evidence type="ECO:0000256" key="3">
    <source>
        <dbReference type="ARBA" id="ARBA00023082"/>
    </source>
</evidence>
<evidence type="ECO:0000313" key="8">
    <source>
        <dbReference type="Proteomes" id="UP000634522"/>
    </source>
</evidence>
<accession>A0ABX1NIV6</accession>
<dbReference type="InterPro" id="IPR013325">
    <property type="entry name" value="RNA_pol_sigma_r2"/>
</dbReference>
<reference evidence="7 8" key="1">
    <citation type="submission" date="2019-12" db="EMBL/GenBank/DDBJ databases">
        <title>Comparative genomics gives insights into the taxonomy of the Azoarcus-Aromatoleum group and reveals separate origins of nif in the plant-associated Azoarcus and non-plant-associated Aromatoleum sub-groups.</title>
        <authorList>
            <person name="Lafos M."/>
            <person name="Maluk M."/>
            <person name="Batista M."/>
            <person name="Junghare M."/>
            <person name="Carmona M."/>
            <person name="Faoro H."/>
            <person name="Cruz L.M."/>
            <person name="Battistoni F."/>
            <person name="De Souza E."/>
            <person name="Pedrosa F."/>
            <person name="Chen W.-M."/>
            <person name="Poole P.S."/>
            <person name="Dixon R.A."/>
            <person name="James E.K."/>
        </authorList>
    </citation>
    <scope>NUCLEOTIDE SEQUENCE [LARGE SCALE GENOMIC DNA]</scope>
    <source>
        <strain evidence="7 8">T</strain>
    </source>
</reference>
<evidence type="ECO:0000256" key="1">
    <source>
        <dbReference type="ARBA" id="ARBA00010641"/>
    </source>
</evidence>
<comment type="caution">
    <text evidence="7">The sequence shown here is derived from an EMBL/GenBank/DDBJ whole genome shotgun (WGS) entry which is preliminary data.</text>
</comment>
<dbReference type="Gene3D" id="1.10.10.10">
    <property type="entry name" value="Winged helix-like DNA-binding domain superfamily/Winged helix DNA-binding domain"/>
    <property type="match status" value="1"/>
</dbReference>
<dbReference type="InterPro" id="IPR036388">
    <property type="entry name" value="WH-like_DNA-bd_sf"/>
</dbReference>
<dbReference type="EMBL" id="WTVS01000041">
    <property type="protein sequence ID" value="NMF99258.1"/>
    <property type="molecule type" value="Genomic_DNA"/>
</dbReference>